<dbReference type="EMBL" id="JADYTN010000042">
    <property type="protein sequence ID" value="MCF2564816.1"/>
    <property type="molecule type" value="Genomic_DNA"/>
</dbReference>
<evidence type="ECO:0000313" key="2">
    <source>
        <dbReference type="Proteomes" id="UP001200470"/>
    </source>
</evidence>
<protein>
    <submittedName>
        <fullName evidence="1">Virulence RhuM family protein</fullName>
    </submittedName>
</protein>
<proteinExistence type="predicted"/>
<name>A0ABS9CLN4_9BACT</name>
<dbReference type="InterPro" id="IPR011204">
    <property type="entry name" value="Virulence_RhuM-like"/>
</dbReference>
<dbReference type="Pfam" id="PF13310">
    <property type="entry name" value="Virulence_RhuM"/>
    <property type="match status" value="1"/>
</dbReference>
<organism evidence="1 2">
    <name type="scientific">Xylanibacter brevis</name>
    <dbReference type="NCBI Taxonomy" id="83231"/>
    <lineage>
        <taxon>Bacteria</taxon>
        <taxon>Pseudomonadati</taxon>
        <taxon>Bacteroidota</taxon>
        <taxon>Bacteroidia</taxon>
        <taxon>Bacteroidales</taxon>
        <taxon>Prevotellaceae</taxon>
        <taxon>Xylanibacter</taxon>
    </lineage>
</organism>
<keyword evidence="2" id="KW-1185">Reference proteome</keyword>
<dbReference type="Proteomes" id="UP001200470">
    <property type="component" value="Unassembled WGS sequence"/>
</dbReference>
<sequence length="117" mass="13675">MEENKIEIYRSADGKVELNVKLEKDTVWLTQNQMAELFGVDRTSIVRHIRNIYKVEELDEISTCAKNAQVRFEGSRKIVRDIPFYNLDMVISVGYRVNSKNATSFRKWATSTYIRHG</sequence>
<dbReference type="PANTHER" id="PTHR35810:SF1">
    <property type="entry name" value="CYTOPLASMIC PROTEIN"/>
    <property type="match status" value="1"/>
</dbReference>
<accession>A0ABS9CLN4</accession>
<reference evidence="1 2" key="1">
    <citation type="submission" date="2020-12" db="EMBL/GenBank/DDBJ databases">
        <title>Whole genome sequences of gut porcine anaerobes.</title>
        <authorList>
            <person name="Kubasova T."/>
            <person name="Jahodarova E."/>
            <person name="Rychlik I."/>
        </authorList>
    </citation>
    <scope>NUCLEOTIDE SEQUENCE [LARGE SCALE GENOMIC DNA]</scope>
    <source>
        <strain evidence="1 2">An925</strain>
    </source>
</reference>
<gene>
    <name evidence="1" type="ORF">I6E12_11985</name>
</gene>
<evidence type="ECO:0000313" key="1">
    <source>
        <dbReference type="EMBL" id="MCF2564816.1"/>
    </source>
</evidence>
<comment type="caution">
    <text evidence="1">The sequence shown here is derived from an EMBL/GenBank/DDBJ whole genome shotgun (WGS) entry which is preliminary data.</text>
</comment>
<dbReference type="PANTHER" id="PTHR35810">
    <property type="entry name" value="CYTOPLASMIC PROTEIN-RELATED"/>
    <property type="match status" value="1"/>
</dbReference>